<evidence type="ECO:0000256" key="2">
    <source>
        <dbReference type="ARBA" id="ARBA00022679"/>
    </source>
</evidence>
<evidence type="ECO:0000313" key="11">
    <source>
        <dbReference type="EMBL" id="GFY23807.1"/>
    </source>
</evidence>
<keyword evidence="4" id="KW-0540">Nuclease</keyword>
<evidence type="ECO:0000256" key="4">
    <source>
        <dbReference type="ARBA" id="ARBA00022722"/>
    </source>
</evidence>
<dbReference type="GO" id="GO:0004190">
    <property type="term" value="F:aspartic-type endopeptidase activity"/>
    <property type="evidence" value="ECO:0007669"/>
    <property type="project" value="UniProtKB-KW"/>
</dbReference>
<evidence type="ECO:0000256" key="3">
    <source>
        <dbReference type="ARBA" id="ARBA00022695"/>
    </source>
</evidence>
<protein>
    <recommendedName>
        <fullName evidence="10">Reverse transcriptase RNase H-like domain-containing protein</fullName>
    </recommendedName>
</protein>
<organism evidence="11 12">
    <name type="scientific">Trichonephila clavipes</name>
    <name type="common">Golden silk orbweaver</name>
    <name type="synonym">Nephila clavipes</name>
    <dbReference type="NCBI Taxonomy" id="2585209"/>
    <lineage>
        <taxon>Eukaryota</taxon>
        <taxon>Metazoa</taxon>
        <taxon>Ecdysozoa</taxon>
        <taxon>Arthropoda</taxon>
        <taxon>Chelicerata</taxon>
        <taxon>Arachnida</taxon>
        <taxon>Araneae</taxon>
        <taxon>Araneomorphae</taxon>
        <taxon>Entelegynae</taxon>
        <taxon>Araneoidea</taxon>
        <taxon>Nephilidae</taxon>
        <taxon>Trichonephila</taxon>
    </lineage>
</organism>
<dbReference type="EMBL" id="BMAU01021367">
    <property type="protein sequence ID" value="GFY23807.1"/>
    <property type="molecule type" value="Genomic_DNA"/>
</dbReference>
<keyword evidence="5" id="KW-0064">Aspartyl protease</keyword>
<evidence type="ECO:0000313" key="12">
    <source>
        <dbReference type="Proteomes" id="UP000887159"/>
    </source>
</evidence>
<dbReference type="SUPFAM" id="SSF56672">
    <property type="entry name" value="DNA/RNA polymerases"/>
    <property type="match status" value="1"/>
</dbReference>
<keyword evidence="3" id="KW-0548">Nucleotidyltransferase</keyword>
<evidence type="ECO:0000256" key="1">
    <source>
        <dbReference type="ARBA" id="ARBA00022670"/>
    </source>
</evidence>
<dbReference type="GO" id="GO:0004519">
    <property type="term" value="F:endonuclease activity"/>
    <property type="evidence" value="ECO:0007669"/>
    <property type="project" value="UniProtKB-KW"/>
</dbReference>
<dbReference type="PANTHER" id="PTHR33064:SF37">
    <property type="entry name" value="RIBONUCLEASE H"/>
    <property type="match status" value="1"/>
</dbReference>
<keyword evidence="7" id="KW-0378">Hydrolase</keyword>
<evidence type="ECO:0000256" key="8">
    <source>
        <dbReference type="ARBA" id="ARBA00022918"/>
    </source>
</evidence>
<dbReference type="InterPro" id="IPR051320">
    <property type="entry name" value="Viral_Replic_Matur_Polypro"/>
</dbReference>
<dbReference type="InterPro" id="IPR021109">
    <property type="entry name" value="Peptidase_aspartic_dom_sf"/>
</dbReference>
<dbReference type="Pfam" id="PF13975">
    <property type="entry name" value="gag-asp_proteas"/>
    <property type="match status" value="1"/>
</dbReference>
<dbReference type="CDD" id="cd00303">
    <property type="entry name" value="retropepsin_like"/>
    <property type="match status" value="1"/>
</dbReference>
<dbReference type="GO" id="GO:0003964">
    <property type="term" value="F:RNA-directed DNA polymerase activity"/>
    <property type="evidence" value="ECO:0007669"/>
    <property type="project" value="UniProtKB-KW"/>
</dbReference>
<dbReference type="Gene3D" id="3.10.10.10">
    <property type="entry name" value="HIV Type 1 Reverse Transcriptase, subunit A, domain 1"/>
    <property type="match status" value="1"/>
</dbReference>
<comment type="caution">
    <text evidence="11">The sequence shown here is derived from an EMBL/GenBank/DDBJ whole genome shotgun (WGS) entry which is preliminary data.</text>
</comment>
<dbReference type="PANTHER" id="PTHR33064">
    <property type="entry name" value="POL PROTEIN"/>
    <property type="match status" value="1"/>
</dbReference>
<feature type="compositionally biased region" description="Polar residues" evidence="9">
    <location>
        <begin position="405"/>
        <end position="415"/>
    </location>
</feature>
<keyword evidence="12" id="KW-1185">Reference proteome</keyword>
<keyword evidence="6" id="KW-0255">Endonuclease</keyword>
<evidence type="ECO:0000256" key="9">
    <source>
        <dbReference type="SAM" id="MobiDB-lite"/>
    </source>
</evidence>
<feature type="region of interest" description="Disordered" evidence="9">
    <location>
        <begin position="346"/>
        <end position="435"/>
    </location>
</feature>
<keyword evidence="8" id="KW-0695">RNA-directed DNA polymerase</keyword>
<proteinExistence type="predicted"/>
<evidence type="ECO:0000256" key="5">
    <source>
        <dbReference type="ARBA" id="ARBA00022750"/>
    </source>
</evidence>
<sequence length="435" mass="50515">MEHRTIRVSSLRMTPVDLPYVPLLLNETFITALWDTGAEKSFISEEVYRRYFSYQPRQKTKGRVMTAQGAPCCHLGRIELQIRIREFQKTWEFHILNNMQYQCILGIDFMKESKLTLDFDQKSLIIPDDQIKQLPKVKKPVEIDLSDAKLDTGDQGPVVSRPYRYDRVKQGIVDFHIEKMLQEGVIRPIQSHTRHWNSLTYLRMLVGSELVLCLIKIRPIAFESRTLNKAERNYTVTERECLAVIWALNKLKTYFGSLPVKEFSRQYGWITQISCVALRTFALNSREQLIREQREDPELGHIYHYLENPDDGFVNATVCEGITVHCRSLTSNRYKAVQATYKREQEGANVQYDRSREIRTNPSGGNSAAERRPVRSKQVTAVRPCPYYPQSRIKQPEGIPEEQRSNGIDSIPQNNLRRRSLSMEALDGDPVDRSE</sequence>
<keyword evidence="1" id="KW-0645">Protease</keyword>
<dbReference type="GO" id="GO:0006508">
    <property type="term" value="P:proteolysis"/>
    <property type="evidence" value="ECO:0007669"/>
    <property type="project" value="UniProtKB-KW"/>
</dbReference>
<evidence type="ECO:0000256" key="6">
    <source>
        <dbReference type="ARBA" id="ARBA00022759"/>
    </source>
</evidence>
<dbReference type="Pfam" id="PF17917">
    <property type="entry name" value="RT_RNaseH"/>
    <property type="match status" value="1"/>
</dbReference>
<dbReference type="AlphaFoldDB" id="A0A8X7BAK9"/>
<accession>A0A8X7BAK9</accession>
<reference evidence="11" key="1">
    <citation type="submission" date="2020-08" db="EMBL/GenBank/DDBJ databases">
        <title>Multicomponent nature underlies the extraordinary mechanical properties of spider dragline silk.</title>
        <authorList>
            <person name="Kono N."/>
            <person name="Nakamura H."/>
            <person name="Mori M."/>
            <person name="Yoshida Y."/>
            <person name="Ohtoshi R."/>
            <person name="Malay A.D."/>
            <person name="Moran D.A.P."/>
            <person name="Tomita M."/>
            <person name="Numata K."/>
            <person name="Arakawa K."/>
        </authorList>
    </citation>
    <scope>NUCLEOTIDE SEQUENCE</scope>
</reference>
<dbReference type="SUPFAM" id="SSF50630">
    <property type="entry name" value="Acid proteases"/>
    <property type="match status" value="1"/>
</dbReference>
<name>A0A8X7BAK9_TRICX</name>
<dbReference type="Proteomes" id="UP000887159">
    <property type="component" value="Unassembled WGS sequence"/>
</dbReference>
<keyword evidence="2" id="KW-0808">Transferase</keyword>
<dbReference type="InterPro" id="IPR041373">
    <property type="entry name" value="RT_RNaseH"/>
</dbReference>
<gene>
    <name evidence="11" type="primary">NCL1_45656</name>
    <name evidence="11" type="ORF">TNCV_3536011</name>
</gene>
<dbReference type="Gene3D" id="2.40.70.10">
    <property type="entry name" value="Acid Proteases"/>
    <property type="match status" value="1"/>
</dbReference>
<feature type="domain" description="Reverse transcriptase RNase H-like" evidence="10">
    <location>
        <begin position="217"/>
        <end position="256"/>
    </location>
</feature>
<evidence type="ECO:0000256" key="7">
    <source>
        <dbReference type="ARBA" id="ARBA00022801"/>
    </source>
</evidence>
<dbReference type="InterPro" id="IPR043502">
    <property type="entry name" value="DNA/RNA_pol_sf"/>
</dbReference>
<evidence type="ECO:0000259" key="10">
    <source>
        <dbReference type="Pfam" id="PF17917"/>
    </source>
</evidence>